<comment type="caution">
    <text evidence="1">The sequence shown here is derived from an EMBL/GenBank/DDBJ whole genome shotgun (WGS) entry which is preliminary data.</text>
</comment>
<evidence type="ECO:0000313" key="1">
    <source>
        <dbReference type="EMBL" id="PHJ16054.1"/>
    </source>
</evidence>
<dbReference type="RefSeq" id="XP_067917786.1">
    <property type="nucleotide sequence ID" value="XM_068070238.1"/>
</dbReference>
<dbReference type="VEuPathDB" id="ToxoDB:CSUI_010133"/>
<evidence type="ECO:0000313" key="2">
    <source>
        <dbReference type="Proteomes" id="UP000221165"/>
    </source>
</evidence>
<organism evidence="1 2">
    <name type="scientific">Cystoisospora suis</name>
    <dbReference type="NCBI Taxonomy" id="483139"/>
    <lineage>
        <taxon>Eukaryota</taxon>
        <taxon>Sar</taxon>
        <taxon>Alveolata</taxon>
        <taxon>Apicomplexa</taxon>
        <taxon>Conoidasida</taxon>
        <taxon>Coccidia</taxon>
        <taxon>Eucoccidiorida</taxon>
        <taxon>Eimeriorina</taxon>
        <taxon>Sarcocystidae</taxon>
        <taxon>Cystoisospora</taxon>
    </lineage>
</organism>
<dbReference type="GeneID" id="94433449"/>
<protein>
    <submittedName>
        <fullName evidence="1">Tbl2-prov related</fullName>
    </submittedName>
</protein>
<sequence>MTLHLFDLSGGLLKSSSSQQGVVHQPSRPHIVSRVEGESLSAIDFLGNSSSSSIRIAGALENYRRLVIFELKKTDGEKKKSLVEVYRGEVALQKNRVRWLVASKGASHQWICTASEEDDTEIHVWSVSGECLASVDTKQVQTFQFSSSPLDTR</sequence>
<proteinExistence type="predicted"/>
<name>A0A2C6KI33_9APIC</name>
<reference evidence="1 2" key="1">
    <citation type="journal article" date="2017" name="Int. J. Parasitol.">
        <title>The genome of the protozoan parasite Cystoisospora suis and a reverse vaccinology approach to identify vaccine candidates.</title>
        <authorList>
            <person name="Palmieri N."/>
            <person name="Shrestha A."/>
            <person name="Ruttkowski B."/>
            <person name="Beck T."/>
            <person name="Vogl C."/>
            <person name="Tomley F."/>
            <person name="Blake D.P."/>
            <person name="Joachim A."/>
        </authorList>
    </citation>
    <scope>NUCLEOTIDE SEQUENCE [LARGE SCALE GENOMIC DNA]</scope>
    <source>
        <strain evidence="1 2">Wien I</strain>
    </source>
</reference>
<feature type="non-terminal residue" evidence="1">
    <location>
        <position position="153"/>
    </location>
</feature>
<dbReference type="Proteomes" id="UP000221165">
    <property type="component" value="Unassembled WGS sequence"/>
</dbReference>
<accession>A0A2C6KI33</accession>
<keyword evidence="2" id="KW-1185">Reference proteome</keyword>
<dbReference type="OrthoDB" id="346371at2759"/>
<gene>
    <name evidence="1" type="ORF">CSUI_010133</name>
</gene>
<dbReference type="EMBL" id="MIGC01006712">
    <property type="protein sequence ID" value="PHJ16054.1"/>
    <property type="molecule type" value="Genomic_DNA"/>
</dbReference>
<dbReference type="AlphaFoldDB" id="A0A2C6KI33"/>